<dbReference type="PANTHER" id="PTHR16557:SF2">
    <property type="entry name" value="NUCLEIC ACID DIOXYGENASE ALKBH1"/>
    <property type="match status" value="1"/>
</dbReference>
<feature type="binding site" evidence="5">
    <location>
        <position position="226"/>
    </location>
    <ligand>
        <name>Fe cation</name>
        <dbReference type="ChEBI" id="CHEBI:24875"/>
        <note>catalytic</note>
    </ligand>
</feature>
<name>A0AAD4N3C2_9BILA</name>
<comment type="cofactor">
    <cofactor evidence="5">
        <name>Fe(2+)</name>
        <dbReference type="ChEBI" id="CHEBI:29033"/>
    </cofactor>
    <text evidence="5">Binds 1 Fe(2+) ion per subunit.</text>
</comment>
<dbReference type="Proteomes" id="UP001201812">
    <property type="component" value="Unassembled WGS sequence"/>
</dbReference>
<keyword evidence="2" id="KW-0223">Dioxygenase</keyword>
<dbReference type="EMBL" id="JAKKPZ010000011">
    <property type="protein sequence ID" value="KAI1715544.1"/>
    <property type="molecule type" value="Genomic_DNA"/>
</dbReference>
<evidence type="ECO:0000256" key="2">
    <source>
        <dbReference type="ARBA" id="ARBA00022964"/>
    </source>
</evidence>
<gene>
    <name evidence="7" type="ORF">DdX_07862</name>
</gene>
<dbReference type="PANTHER" id="PTHR16557">
    <property type="entry name" value="ALKYLATED DNA REPAIR PROTEIN ALKB-RELATED"/>
    <property type="match status" value="1"/>
</dbReference>
<comment type="caution">
    <text evidence="7">The sequence shown here is derived from an EMBL/GenBank/DDBJ whole genome shotgun (WGS) entry which is preliminary data.</text>
</comment>
<accession>A0AAD4N3C2</accession>
<dbReference type="GO" id="GO:0005737">
    <property type="term" value="C:cytoplasm"/>
    <property type="evidence" value="ECO:0007669"/>
    <property type="project" value="TreeGrafter"/>
</dbReference>
<keyword evidence="4 5" id="KW-0408">Iron</keyword>
<evidence type="ECO:0000256" key="1">
    <source>
        <dbReference type="ARBA" id="ARBA00022723"/>
    </source>
</evidence>
<keyword evidence="1 5" id="KW-0479">Metal-binding</keyword>
<feature type="binding site" evidence="5">
    <location>
        <position position="224"/>
    </location>
    <ligand>
        <name>Fe cation</name>
        <dbReference type="ChEBI" id="CHEBI:24875"/>
        <note>catalytic</note>
    </ligand>
</feature>
<dbReference type="InterPro" id="IPR037151">
    <property type="entry name" value="AlkB-like_sf"/>
</dbReference>
<evidence type="ECO:0000256" key="5">
    <source>
        <dbReference type="PIRSR" id="PIRSR604574-2"/>
    </source>
</evidence>
<protein>
    <submittedName>
        <fullName evidence="7">2OG-Fe(II) oxygenase superfamily domain-containing protein</fullName>
    </submittedName>
</protein>
<dbReference type="GO" id="GO:0035515">
    <property type="term" value="F:oxidative RNA demethylase activity"/>
    <property type="evidence" value="ECO:0007669"/>
    <property type="project" value="TreeGrafter"/>
</dbReference>
<dbReference type="Pfam" id="PF13532">
    <property type="entry name" value="2OG-FeII_Oxy_2"/>
    <property type="match status" value="1"/>
</dbReference>
<dbReference type="PROSITE" id="PS51471">
    <property type="entry name" value="FE2OG_OXY"/>
    <property type="match status" value="1"/>
</dbReference>
<dbReference type="InterPro" id="IPR004574">
    <property type="entry name" value="Alkb"/>
</dbReference>
<dbReference type="GO" id="GO:0008198">
    <property type="term" value="F:ferrous iron binding"/>
    <property type="evidence" value="ECO:0007669"/>
    <property type="project" value="TreeGrafter"/>
</dbReference>
<dbReference type="AlphaFoldDB" id="A0AAD4N3C2"/>
<keyword evidence="8" id="KW-1185">Reference proteome</keyword>
<keyword evidence="3" id="KW-0560">Oxidoreductase</keyword>
<evidence type="ECO:0000256" key="3">
    <source>
        <dbReference type="ARBA" id="ARBA00023002"/>
    </source>
</evidence>
<sequence length="333" mass="37393">MKAAENLAPLEMMENCKASSSGSHTEIIEVKETTAFKRAFKFYRRRDKKPDLTNVLDLRVTDSRFGIFRRRVDTAAVPSHILDLFKHSIVQDGFRPLNEWTLTTLEHKPGLYVLNNILTRRGQLEWLQRCLLQYPETPNVTNLTAFGDSGHNVIKSNGSKLRWVTMGNHYNWTDKVYEEKPSTELPIEIRRLADIITGVLQISEVKADAVILNYYPDKATLSPHVDRSERDIDRPLVSLSLGQSAVYLTGGTSLDDPVDAILLQSGDVLWVEGLGSAIIKTPLLLDGQSAGLLVGLANTRHNCLPTNTPLARSYYLHARLFSEGKKIFSSYLA</sequence>
<organism evidence="7 8">
    <name type="scientific">Ditylenchus destructor</name>
    <dbReference type="NCBI Taxonomy" id="166010"/>
    <lineage>
        <taxon>Eukaryota</taxon>
        <taxon>Metazoa</taxon>
        <taxon>Ecdysozoa</taxon>
        <taxon>Nematoda</taxon>
        <taxon>Chromadorea</taxon>
        <taxon>Rhabditida</taxon>
        <taxon>Tylenchina</taxon>
        <taxon>Tylenchomorpha</taxon>
        <taxon>Sphaerularioidea</taxon>
        <taxon>Anguinidae</taxon>
        <taxon>Anguininae</taxon>
        <taxon>Ditylenchus</taxon>
    </lineage>
</organism>
<dbReference type="GO" id="GO:0035513">
    <property type="term" value="P:oxidative RNA demethylation"/>
    <property type="evidence" value="ECO:0007669"/>
    <property type="project" value="TreeGrafter"/>
</dbReference>
<evidence type="ECO:0000313" key="7">
    <source>
        <dbReference type="EMBL" id="KAI1715544.1"/>
    </source>
</evidence>
<proteinExistence type="predicted"/>
<evidence type="ECO:0000313" key="8">
    <source>
        <dbReference type="Proteomes" id="UP001201812"/>
    </source>
</evidence>
<dbReference type="InterPro" id="IPR027450">
    <property type="entry name" value="AlkB-like"/>
</dbReference>
<feature type="domain" description="Fe2OG dioxygenase" evidence="6">
    <location>
        <begin position="206"/>
        <end position="329"/>
    </location>
</feature>
<dbReference type="GO" id="GO:0005634">
    <property type="term" value="C:nucleus"/>
    <property type="evidence" value="ECO:0007669"/>
    <property type="project" value="TreeGrafter"/>
</dbReference>
<evidence type="ECO:0000259" key="6">
    <source>
        <dbReference type="PROSITE" id="PS51471"/>
    </source>
</evidence>
<dbReference type="SUPFAM" id="SSF51197">
    <property type="entry name" value="Clavaminate synthase-like"/>
    <property type="match status" value="1"/>
</dbReference>
<reference evidence="7" key="1">
    <citation type="submission" date="2022-01" db="EMBL/GenBank/DDBJ databases">
        <title>Genome Sequence Resource for Two Populations of Ditylenchus destructor, the Migratory Endoparasitic Phytonematode.</title>
        <authorList>
            <person name="Zhang H."/>
            <person name="Lin R."/>
            <person name="Xie B."/>
        </authorList>
    </citation>
    <scope>NUCLEOTIDE SEQUENCE</scope>
    <source>
        <strain evidence="7">BazhouSP</strain>
    </source>
</reference>
<dbReference type="Gene3D" id="2.60.120.590">
    <property type="entry name" value="Alpha-ketoglutarate-dependent dioxygenase AlkB-like"/>
    <property type="match status" value="1"/>
</dbReference>
<dbReference type="InterPro" id="IPR005123">
    <property type="entry name" value="Oxoglu/Fe-dep_dioxygenase_dom"/>
</dbReference>
<evidence type="ECO:0000256" key="4">
    <source>
        <dbReference type="ARBA" id="ARBA00023004"/>
    </source>
</evidence>
<dbReference type="GO" id="GO:0035516">
    <property type="term" value="F:broad specificity oxidative DNA demethylase activity"/>
    <property type="evidence" value="ECO:0007669"/>
    <property type="project" value="TreeGrafter"/>
</dbReference>